<evidence type="ECO:0000313" key="3">
    <source>
        <dbReference type="Proteomes" id="UP000324800"/>
    </source>
</evidence>
<feature type="region of interest" description="Disordered" evidence="1">
    <location>
        <begin position="54"/>
        <end position="83"/>
    </location>
</feature>
<comment type="caution">
    <text evidence="2">The sequence shown here is derived from an EMBL/GenBank/DDBJ whole genome shotgun (WGS) entry which is preliminary data.</text>
</comment>
<evidence type="ECO:0000256" key="1">
    <source>
        <dbReference type="SAM" id="MobiDB-lite"/>
    </source>
</evidence>
<name>A0A5J4WRW8_9EUKA</name>
<evidence type="ECO:0000313" key="2">
    <source>
        <dbReference type="EMBL" id="KAA6397867.1"/>
    </source>
</evidence>
<sequence length="471" mass="50196">MLIGYYLLNTDIQQLENSANGDFAFSAESGTVCMYDQNLYDSGDIVPNQVTPASEATPLVDSGTGDAGNSNEYSRGDNKHPLQVSDVLPAKDTATCEEGTANTYARIDHTHHVNLSNGVPKKDSGTGTAGTANIYSSATNQHPLNVDPTTANVPLVNATAAANGTSDYYCRNDHLHPQQLTYDGNLTAIKFIKSGGLATEVLCTNGDTTTLDNKLSTTYSSGAGGYIRLYVFPAGNSTVYGIFTAPTKVSITAIYLAYIRLESVGSIRIVVTDQSTFSPTRITEILSQDVVTTVSSGIQVRINYNYRYGGIMQNTLQVNPTVQIKACSNTAISGTVADQWEISKNNDDALTIVSSSLRQTDHSVSLNVGTDYTITSRKSFKNDQFQIQPAATSYDDGLRIAGSDSNTGNATIQLGYSRISNTGGIEGFAIAVASQAGDNTRGLKINADGNTLTFNGKVLRNSQSYPKSSIF</sequence>
<reference evidence="2 3" key="1">
    <citation type="submission" date="2019-03" db="EMBL/GenBank/DDBJ databases">
        <title>Single cell metagenomics reveals metabolic interactions within the superorganism composed of flagellate Streblomastix strix and complex community of Bacteroidetes bacteria on its surface.</title>
        <authorList>
            <person name="Treitli S.C."/>
            <person name="Kolisko M."/>
            <person name="Husnik F."/>
            <person name="Keeling P."/>
            <person name="Hampl V."/>
        </authorList>
    </citation>
    <scope>NUCLEOTIDE SEQUENCE [LARGE SCALE GENOMIC DNA]</scope>
    <source>
        <strain evidence="2">ST1C</strain>
    </source>
</reference>
<accession>A0A5J4WRW8</accession>
<dbReference type="AlphaFoldDB" id="A0A5J4WRW8"/>
<dbReference type="Proteomes" id="UP000324800">
    <property type="component" value="Unassembled WGS sequence"/>
</dbReference>
<gene>
    <name evidence="2" type="ORF">EZS28_006603</name>
</gene>
<proteinExistence type="predicted"/>
<organism evidence="2 3">
    <name type="scientific">Streblomastix strix</name>
    <dbReference type="NCBI Taxonomy" id="222440"/>
    <lineage>
        <taxon>Eukaryota</taxon>
        <taxon>Metamonada</taxon>
        <taxon>Preaxostyla</taxon>
        <taxon>Oxymonadida</taxon>
        <taxon>Streblomastigidae</taxon>
        <taxon>Streblomastix</taxon>
    </lineage>
</organism>
<protein>
    <submittedName>
        <fullName evidence="2">Uncharacterized protein</fullName>
    </submittedName>
</protein>
<dbReference type="EMBL" id="SNRW01001085">
    <property type="protein sequence ID" value="KAA6397867.1"/>
    <property type="molecule type" value="Genomic_DNA"/>
</dbReference>